<accession>A0A6L5YHP4</accession>
<dbReference type="RefSeq" id="WP_118550422.1">
    <property type="nucleotide sequence ID" value="NZ_VUMU01000004.1"/>
</dbReference>
<gene>
    <name evidence="1" type="ORF">FYJ59_05165</name>
</gene>
<reference evidence="1 2" key="1">
    <citation type="submission" date="2019-08" db="EMBL/GenBank/DDBJ databases">
        <title>In-depth cultivation of the pig gut microbiome towards novel bacterial diversity and tailored functional studies.</title>
        <authorList>
            <person name="Wylensek D."/>
            <person name="Hitch T.C.A."/>
            <person name="Clavel T."/>
        </authorList>
    </citation>
    <scope>NUCLEOTIDE SEQUENCE [LARGE SCALE GENOMIC DNA]</scope>
    <source>
        <strain evidence="1 2">WCA3-601-WT-6H</strain>
    </source>
</reference>
<proteinExistence type="predicted"/>
<organism evidence="1 2">
    <name type="scientific">Waltera intestinalis</name>
    <dbReference type="NCBI Taxonomy" id="2606635"/>
    <lineage>
        <taxon>Bacteria</taxon>
        <taxon>Bacillati</taxon>
        <taxon>Bacillota</taxon>
        <taxon>Clostridia</taxon>
        <taxon>Lachnospirales</taxon>
        <taxon>Lachnospiraceae</taxon>
        <taxon>Waltera</taxon>
    </lineage>
</organism>
<dbReference type="Proteomes" id="UP000476055">
    <property type="component" value="Unassembled WGS sequence"/>
</dbReference>
<protein>
    <submittedName>
        <fullName evidence="1">Uncharacterized protein</fullName>
    </submittedName>
</protein>
<dbReference type="SUPFAM" id="SSF55594">
    <property type="entry name" value="HPr-like"/>
    <property type="match status" value="1"/>
</dbReference>
<keyword evidence="2" id="KW-1185">Reference proteome</keyword>
<name>A0A6L5YHP4_9FIRM</name>
<dbReference type="AlphaFoldDB" id="A0A6L5YHP4"/>
<evidence type="ECO:0000313" key="1">
    <source>
        <dbReference type="EMBL" id="MST57633.1"/>
    </source>
</evidence>
<comment type="caution">
    <text evidence="1">The sequence shown here is derived from an EMBL/GenBank/DDBJ whole genome shotgun (WGS) entry which is preliminary data.</text>
</comment>
<sequence length="96" mass="11274">MREKLYITFHSEDEIRHFVDTCNEFDDAIDIRIQKTAMDAKSLLGMLLMKTEEPLEIEYACYDDEDNYEEFKQAILEKYDAKVVPASEKSAENKIV</sequence>
<evidence type="ECO:0000313" key="2">
    <source>
        <dbReference type="Proteomes" id="UP000476055"/>
    </source>
</evidence>
<dbReference type="EMBL" id="VUMU01000004">
    <property type="protein sequence ID" value="MST57633.1"/>
    <property type="molecule type" value="Genomic_DNA"/>
</dbReference>
<dbReference type="InterPro" id="IPR035895">
    <property type="entry name" value="HPr-like_sf"/>
</dbReference>